<dbReference type="EMBL" id="VSWC01000014">
    <property type="protein sequence ID" value="KAA1114249.1"/>
    <property type="molecule type" value="Genomic_DNA"/>
</dbReference>
<evidence type="ECO:0000313" key="5">
    <source>
        <dbReference type="Proteomes" id="UP000325313"/>
    </source>
</evidence>
<accession>A0A5B0QM65</accession>
<evidence type="ECO:0000313" key="3">
    <source>
        <dbReference type="EMBL" id="KAA1124482.1"/>
    </source>
</evidence>
<comment type="caution">
    <text evidence="2">The sequence shown here is derived from an EMBL/GenBank/DDBJ whole genome shotgun (WGS) entry which is preliminary data.</text>
</comment>
<feature type="region of interest" description="Disordered" evidence="1">
    <location>
        <begin position="1"/>
        <end position="40"/>
    </location>
</feature>
<gene>
    <name evidence="2" type="ORF">PGT21_001790</name>
    <name evidence="3" type="ORF">PGTUg99_033817</name>
</gene>
<protein>
    <submittedName>
        <fullName evidence="2">Uncharacterized protein</fullName>
    </submittedName>
</protein>
<dbReference type="OrthoDB" id="2499721at2759"/>
<reference evidence="4 5" key="1">
    <citation type="submission" date="2019-05" db="EMBL/GenBank/DDBJ databases">
        <title>Emergence of the Ug99 lineage of the wheat stem rust pathogen through somatic hybridization.</title>
        <authorList>
            <person name="Li F."/>
            <person name="Upadhyaya N.M."/>
            <person name="Sperschneider J."/>
            <person name="Matny O."/>
            <person name="Nguyen-Phuc H."/>
            <person name="Mago R."/>
            <person name="Raley C."/>
            <person name="Miller M.E."/>
            <person name="Silverstein K.A.T."/>
            <person name="Henningsen E."/>
            <person name="Hirsch C.D."/>
            <person name="Visser B."/>
            <person name="Pretorius Z.A."/>
            <person name="Steffenson B.J."/>
            <person name="Schwessinger B."/>
            <person name="Dodds P.N."/>
            <person name="Figueroa M."/>
        </authorList>
    </citation>
    <scope>NUCLEOTIDE SEQUENCE [LARGE SCALE GENOMIC DNA]</scope>
    <source>
        <strain evidence="2">21-0</strain>
        <strain evidence="3 5">Ug99</strain>
    </source>
</reference>
<dbReference type="AlphaFoldDB" id="A0A5B0QM65"/>
<dbReference type="EMBL" id="VDEP01000204">
    <property type="protein sequence ID" value="KAA1124482.1"/>
    <property type="molecule type" value="Genomic_DNA"/>
</dbReference>
<keyword evidence="4" id="KW-1185">Reference proteome</keyword>
<evidence type="ECO:0000256" key="1">
    <source>
        <dbReference type="SAM" id="MobiDB-lite"/>
    </source>
</evidence>
<name>A0A5B0QM65_PUCGR</name>
<sequence>MSSLNKLPSSEIDKTAEKIGMKPAQRTVESPVKQPGKQSAEEYCPLVRPQKRSLVLVRRGCFGRLGSGLISLSDELSRAGADLKELDKLNFRQKIEWLRRRRQRPAAYGAWGPAKPPSLMARVLGFIRTKTRRAAEVVMRGTRHAISRTSSAVGRAVSIPIFLVFKAASETIRSVGRLALHVWKHLGKGLAATGRGLQKAGDLIQSPGLLAKVIRTKAHRAAMTVLRGTRHAVRVTGSAVGRGALLSGYLAYKAGSETLKAVGRVALYAWKYLGKGLAATGRGLNKAGDGIQAHTAARLAKKIPATPSETSRGLHTGIE</sequence>
<evidence type="ECO:0000313" key="4">
    <source>
        <dbReference type="Proteomes" id="UP000324748"/>
    </source>
</evidence>
<organism evidence="2 4">
    <name type="scientific">Puccinia graminis f. sp. tritici</name>
    <dbReference type="NCBI Taxonomy" id="56615"/>
    <lineage>
        <taxon>Eukaryota</taxon>
        <taxon>Fungi</taxon>
        <taxon>Dikarya</taxon>
        <taxon>Basidiomycota</taxon>
        <taxon>Pucciniomycotina</taxon>
        <taxon>Pucciniomycetes</taxon>
        <taxon>Pucciniales</taxon>
        <taxon>Pucciniaceae</taxon>
        <taxon>Puccinia</taxon>
    </lineage>
</organism>
<dbReference type="Proteomes" id="UP000324748">
    <property type="component" value="Unassembled WGS sequence"/>
</dbReference>
<evidence type="ECO:0000313" key="2">
    <source>
        <dbReference type="EMBL" id="KAA1114249.1"/>
    </source>
</evidence>
<feature type="compositionally biased region" description="Basic and acidic residues" evidence="1">
    <location>
        <begin position="11"/>
        <end position="20"/>
    </location>
</feature>
<dbReference type="Proteomes" id="UP000325313">
    <property type="component" value="Unassembled WGS sequence"/>
</dbReference>
<proteinExistence type="predicted"/>